<feature type="compositionally biased region" description="Basic residues" evidence="1">
    <location>
        <begin position="261"/>
        <end position="271"/>
    </location>
</feature>
<dbReference type="AlphaFoldDB" id="A0A6L6X2N0"/>
<name>A0A6L6X2N0_9ACTN</name>
<keyword evidence="2" id="KW-1133">Transmembrane helix</keyword>
<evidence type="ECO:0000313" key="3">
    <source>
        <dbReference type="EMBL" id="MVO88094.1"/>
    </source>
</evidence>
<evidence type="ECO:0000313" key="4">
    <source>
        <dbReference type="Proteomes" id="UP000483802"/>
    </source>
</evidence>
<reference evidence="3 4" key="1">
    <citation type="submission" date="2019-11" db="EMBL/GenBank/DDBJ databases">
        <title>Streptomyces typhae sp. nov., a novel endophytic actinomycete isolated from the root of cattail pollen (Typha angustifolia L.).</title>
        <authorList>
            <person name="Peng C."/>
        </authorList>
    </citation>
    <scope>NUCLEOTIDE SEQUENCE [LARGE SCALE GENOMIC DNA]</scope>
    <source>
        <strain evidence="4">p1417</strain>
    </source>
</reference>
<keyword evidence="2" id="KW-0812">Transmembrane</keyword>
<organism evidence="3 4">
    <name type="scientific">Streptomyces typhae</name>
    <dbReference type="NCBI Taxonomy" id="2681492"/>
    <lineage>
        <taxon>Bacteria</taxon>
        <taxon>Bacillati</taxon>
        <taxon>Actinomycetota</taxon>
        <taxon>Actinomycetes</taxon>
        <taxon>Kitasatosporales</taxon>
        <taxon>Streptomycetaceae</taxon>
        <taxon>Streptomyces</taxon>
    </lineage>
</organism>
<feature type="transmembrane region" description="Helical" evidence="2">
    <location>
        <begin position="106"/>
        <end position="129"/>
    </location>
</feature>
<dbReference type="RefSeq" id="WP_157167609.1">
    <property type="nucleotide sequence ID" value="NZ_WPNZ01000015.1"/>
</dbReference>
<dbReference type="InterPro" id="IPR010699">
    <property type="entry name" value="DUF1275"/>
</dbReference>
<feature type="transmembrane region" description="Helical" evidence="2">
    <location>
        <begin position="228"/>
        <end position="244"/>
    </location>
</feature>
<feature type="transmembrane region" description="Helical" evidence="2">
    <location>
        <begin position="25"/>
        <end position="47"/>
    </location>
</feature>
<dbReference type="EMBL" id="WPNZ01000015">
    <property type="protein sequence ID" value="MVO88094.1"/>
    <property type="molecule type" value="Genomic_DNA"/>
</dbReference>
<dbReference type="PANTHER" id="PTHR37314">
    <property type="entry name" value="SLR0142 PROTEIN"/>
    <property type="match status" value="1"/>
</dbReference>
<dbReference type="Proteomes" id="UP000483802">
    <property type="component" value="Unassembled WGS sequence"/>
</dbReference>
<keyword evidence="4" id="KW-1185">Reference proteome</keyword>
<sequence length="271" mass="27321">MTKDQPGAAAGAETPGRRVGDRHPLALVLFALTAVSGIVDAVTFLGLGRVFAANMTGNVVVIGFAAAGAPGFSVVGSLVSLGAFLVGAGAAGRLARAFAGRSRVAWVRTALGAEAVLQGAATILAFVSAQEATGTTHGADVTDLTGTAYVLIGLLALAMGLRNGTVLKLDVPALTTTVLTRTLTGLAAESRLAGGRDPLAARRTAATLAMAAGALAGAWLILRHGMGWPLLVSTVAVALAACVYRERWQRGQGGGGPGPGGRRRVRRQRVP</sequence>
<comment type="caution">
    <text evidence="3">The sequence shown here is derived from an EMBL/GenBank/DDBJ whole genome shotgun (WGS) entry which is preliminary data.</text>
</comment>
<feature type="region of interest" description="Disordered" evidence="1">
    <location>
        <begin position="250"/>
        <end position="271"/>
    </location>
</feature>
<evidence type="ECO:0000256" key="1">
    <source>
        <dbReference type="SAM" id="MobiDB-lite"/>
    </source>
</evidence>
<dbReference type="PANTHER" id="PTHR37314:SF4">
    <property type="entry name" value="UPF0700 TRANSMEMBRANE PROTEIN YOAK"/>
    <property type="match status" value="1"/>
</dbReference>
<feature type="transmembrane region" description="Helical" evidence="2">
    <location>
        <begin position="141"/>
        <end position="161"/>
    </location>
</feature>
<feature type="transmembrane region" description="Helical" evidence="2">
    <location>
        <begin position="205"/>
        <end position="222"/>
    </location>
</feature>
<dbReference type="Pfam" id="PF06912">
    <property type="entry name" value="DUF1275"/>
    <property type="match status" value="1"/>
</dbReference>
<evidence type="ECO:0000256" key="2">
    <source>
        <dbReference type="SAM" id="Phobius"/>
    </source>
</evidence>
<accession>A0A6L6X2N0</accession>
<gene>
    <name evidence="3" type="ORF">GPA10_25885</name>
</gene>
<keyword evidence="2" id="KW-0472">Membrane</keyword>
<proteinExistence type="predicted"/>
<feature type="compositionally biased region" description="Gly residues" evidence="1">
    <location>
        <begin position="251"/>
        <end position="260"/>
    </location>
</feature>
<protein>
    <submittedName>
        <fullName evidence="3">DUF1275 domain-containing protein</fullName>
    </submittedName>
</protein>
<feature type="transmembrane region" description="Helical" evidence="2">
    <location>
        <begin position="59"/>
        <end position="86"/>
    </location>
</feature>